<dbReference type="AlphaFoldDB" id="A0A2R6RBW9"/>
<accession>A0A2R6RBW9</accession>
<reference evidence="5" key="2">
    <citation type="journal article" date="2018" name="BMC Genomics">
        <title>A manually annotated Actinidia chinensis var. chinensis (kiwifruit) genome highlights the challenges associated with draft genomes and gene prediction in plants.</title>
        <authorList>
            <person name="Pilkington S.M."/>
            <person name="Crowhurst R."/>
            <person name="Hilario E."/>
            <person name="Nardozza S."/>
            <person name="Fraser L."/>
            <person name="Peng Y."/>
            <person name="Gunaseelan K."/>
            <person name="Simpson R."/>
            <person name="Tahir J."/>
            <person name="Deroles S.C."/>
            <person name="Templeton K."/>
            <person name="Luo Z."/>
            <person name="Davy M."/>
            <person name="Cheng C."/>
            <person name="McNeilage M."/>
            <person name="Scaglione D."/>
            <person name="Liu Y."/>
            <person name="Zhang Q."/>
            <person name="Datson P."/>
            <person name="De Silva N."/>
            <person name="Gardiner S.E."/>
            <person name="Bassett H."/>
            <person name="Chagne D."/>
            <person name="McCallum J."/>
            <person name="Dzierzon H."/>
            <person name="Deng C."/>
            <person name="Wang Y.Y."/>
            <person name="Barron L."/>
            <person name="Manako K."/>
            <person name="Bowen J."/>
            <person name="Foster T.M."/>
            <person name="Erridge Z.A."/>
            <person name="Tiffin H."/>
            <person name="Waite C.N."/>
            <person name="Davies K.M."/>
            <person name="Grierson E.P."/>
            <person name="Laing W.A."/>
            <person name="Kirk R."/>
            <person name="Chen X."/>
            <person name="Wood M."/>
            <person name="Montefiori M."/>
            <person name="Brummell D.A."/>
            <person name="Schwinn K.E."/>
            <person name="Catanach A."/>
            <person name="Fullerton C."/>
            <person name="Li D."/>
            <person name="Meiyalaghan S."/>
            <person name="Nieuwenhuizen N."/>
            <person name="Read N."/>
            <person name="Prakash R."/>
            <person name="Hunter D."/>
            <person name="Zhang H."/>
            <person name="McKenzie M."/>
            <person name="Knabel M."/>
            <person name="Harris A."/>
            <person name="Allan A.C."/>
            <person name="Gleave A."/>
            <person name="Chen A."/>
            <person name="Janssen B.J."/>
            <person name="Plunkett B."/>
            <person name="Ampomah-Dwamena C."/>
            <person name="Voogd C."/>
            <person name="Leif D."/>
            <person name="Lafferty D."/>
            <person name="Souleyre E.J.F."/>
            <person name="Varkonyi-Gasic E."/>
            <person name="Gambi F."/>
            <person name="Hanley J."/>
            <person name="Yao J.L."/>
            <person name="Cheung J."/>
            <person name="David K.M."/>
            <person name="Warren B."/>
            <person name="Marsh K."/>
            <person name="Snowden K.C."/>
            <person name="Lin-Wang K."/>
            <person name="Brian L."/>
            <person name="Martinez-Sanchez M."/>
            <person name="Wang M."/>
            <person name="Ileperuma N."/>
            <person name="Macnee N."/>
            <person name="Campin R."/>
            <person name="McAtee P."/>
            <person name="Drummond R.S.M."/>
            <person name="Espley R.V."/>
            <person name="Ireland H.S."/>
            <person name="Wu R."/>
            <person name="Atkinson R.G."/>
            <person name="Karunairetnam S."/>
            <person name="Bulley S."/>
            <person name="Chunkath S."/>
            <person name="Hanley Z."/>
            <person name="Storey R."/>
            <person name="Thrimawithana A.H."/>
            <person name="Thomson S."/>
            <person name="David C."/>
            <person name="Testolin R."/>
            <person name="Huang H."/>
            <person name="Hellens R.P."/>
            <person name="Schaffer R.J."/>
        </authorList>
    </citation>
    <scope>NUCLEOTIDE SEQUENCE [LARGE SCALE GENOMIC DNA]</scope>
    <source>
        <strain evidence="5">cv. Red5</strain>
    </source>
</reference>
<dbReference type="InterPro" id="IPR025757">
    <property type="entry name" value="MIP1_Leuzipper"/>
</dbReference>
<dbReference type="PANTHER" id="PTHR23054">
    <property type="entry name" value="TERNARY COMPLEX FACTOR MIP1, LEUCINE-ZIPPER-RELATED"/>
    <property type="match status" value="1"/>
</dbReference>
<dbReference type="InterPro" id="IPR006869">
    <property type="entry name" value="DUF547"/>
</dbReference>
<dbReference type="Pfam" id="PF14389">
    <property type="entry name" value="Lzipper-MIP1"/>
    <property type="match status" value="1"/>
</dbReference>
<feature type="region of interest" description="Disordered" evidence="1">
    <location>
        <begin position="147"/>
        <end position="169"/>
    </location>
</feature>
<comment type="caution">
    <text evidence="4">The sequence shown here is derived from an EMBL/GenBank/DDBJ whole genome shotgun (WGS) entry which is preliminary data.</text>
</comment>
<dbReference type="EMBL" id="NKQK01000007">
    <property type="protein sequence ID" value="PSS26067.1"/>
    <property type="molecule type" value="Genomic_DNA"/>
</dbReference>
<evidence type="ECO:0000259" key="3">
    <source>
        <dbReference type="Pfam" id="PF14389"/>
    </source>
</evidence>
<feature type="domain" description="Ternary complex factor MIP1 leucine-zipper" evidence="3">
    <location>
        <begin position="55"/>
        <end position="136"/>
    </location>
</feature>
<evidence type="ECO:0000259" key="2">
    <source>
        <dbReference type="Pfam" id="PF04784"/>
    </source>
</evidence>
<dbReference type="InParanoid" id="A0A2R6RBW9"/>
<name>A0A2R6RBW9_ACTCC</name>
<feature type="compositionally biased region" description="Polar residues" evidence="1">
    <location>
        <begin position="147"/>
        <end position="158"/>
    </location>
</feature>
<evidence type="ECO:0000313" key="5">
    <source>
        <dbReference type="Proteomes" id="UP000241394"/>
    </source>
</evidence>
<dbReference type="OrthoDB" id="418495at2759"/>
<evidence type="ECO:0000256" key="1">
    <source>
        <dbReference type="SAM" id="MobiDB-lite"/>
    </source>
</evidence>
<keyword evidence="5" id="KW-1185">Reference proteome</keyword>
<dbReference type="Gramene" id="PSS26067">
    <property type="protein sequence ID" value="PSS26067"/>
    <property type="gene ID" value="CEY00_Acc07350"/>
</dbReference>
<proteinExistence type="predicted"/>
<evidence type="ECO:0000313" key="4">
    <source>
        <dbReference type="EMBL" id="PSS26067.1"/>
    </source>
</evidence>
<sequence length="574" mass="65268">MFIFEAVESSKSDCTMKKVQEHKMRTGIEASYHPKLDMREVKNYAAAKKKQSLSTEVQNSLKQEILHLQKQLEEQVVVRSALEKALTNRPLSHDPTDKNSITKPVEDLIKEIAVLELEVVYLEKYLLSLYRKTFDEKSRPIKNENLVKNTDHSLSPSKESGDLLGGNTLTDSSIHRSHSSLSQHSARSFRTYAPTGALAEAVESYHSLPLSMLECAHAATSNATSLAGHVGASVPDRITETANWVSEEMIKCISSIYNELAEPPLINHGFPSPISFSSSASDSSPQCQYVSGSPKPRKSSSCRSWIQNPFNIEGSKEFSGSCSSMIEVQWISRESWRLRHVKHMLQHYRSLVARLEEVDPKRMKHEEKLAFWINVHNALVMHAFLVYGIPNNNLKRISLLLKAAYNVGGRTVSVDMMQNSILGCRLPRPGQWLQSLFFPKTKFKVRDARKAYAIEHPEPRLYFALCSGRHSDPVVRMYTPKGVFQELEAAKEDYIQTTLRVHKEQKIVLPKIVDSFAKDSGLCPGGLIEMIEHFFPNSLRRSFQQQQRGKISRRIEWIPHNFTFRYLLSKELAK</sequence>
<dbReference type="PANTHER" id="PTHR23054:SF20">
    <property type="entry name" value="DUF547 DOMAIN-CONTAINING PROTEIN"/>
    <property type="match status" value="1"/>
</dbReference>
<protein>
    <submittedName>
        <fullName evidence="4">Kinesin-like protein</fullName>
    </submittedName>
</protein>
<organism evidence="4 5">
    <name type="scientific">Actinidia chinensis var. chinensis</name>
    <name type="common">Chinese soft-hair kiwi</name>
    <dbReference type="NCBI Taxonomy" id="1590841"/>
    <lineage>
        <taxon>Eukaryota</taxon>
        <taxon>Viridiplantae</taxon>
        <taxon>Streptophyta</taxon>
        <taxon>Embryophyta</taxon>
        <taxon>Tracheophyta</taxon>
        <taxon>Spermatophyta</taxon>
        <taxon>Magnoliopsida</taxon>
        <taxon>eudicotyledons</taxon>
        <taxon>Gunneridae</taxon>
        <taxon>Pentapetalae</taxon>
        <taxon>asterids</taxon>
        <taxon>Ericales</taxon>
        <taxon>Actinidiaceae</taxon>
        <taxon>Actinidia</taxon>
    </lineage>
</organism>
<dbReference type="OMA" id="SVDMIQR"/>
<dbReference type="Pfam" id="PF04784">
    <property type="entry name" value="DUF547"/>
    <property type="match status" value="1"/>
</dbReference>
<reference evidence="4 5" key="1">
    <citation type="submission" date="2017-07" db="EMBL/GenBank/DDBJ databases">
        <title>An improved, manually edited Actinidia chinensis var. chinensis (kiwifruit) genome highlights the challenges associated with draft genomes and gene prediction in plants.</title>
        <authorList>
            <person name="Pilkington S."/>
            <person name="Crowhurst R."/>
            <person name="Hilario E."/>
            <person name="Nardozza S."/>
            <person name="Fraser L."/>
            <person name="Peng Y."/>
            <person name="Gunaseelan K."/>
            <person name="Simpson R."/>
            <person name="Tahir J."/>
            <person name="Deroles S."/>
            <person name="Templeton K."/>
            <person name="Luo Z."/>
            <person name="Davy M."/>
            <person name="Cheng C."/>
            <person name="Mcneilage M."/>
            <person name="Scaglione D."/>
            <person name="Liu Y."/>
            <person name="Zhang Q."/>
            <person name="Datson P."/>
            <person name="De Silva N."/>
            <person name="Gardiner S."/>
            <person name="Bassett H."/>
            <person name="Chagne D."/>
            <person name="Mccallum J."/>
            <person name="Dzierzon H."/>
            <person name="Deng C."/>
            <person name="Wang Y.-Y."/>
            <person name="Barron N."/>
            <person name="Manako K."/>
            <person name="Bowen J."/>
            <person name="Foster T."/>
            <person name="Erridge Z."/>
            <person name="Tiffin H."/>
            <person name="Waite C."/>
            <person name="Davies K."/>
            <person name="Grierson E."/>
            <person name="Laing W."/>
            <person name="Kirk R."/>
            <person name="Chen X."/>
            <person name="Wood M."/>
            <person name="Montefiori M."/>
            <person name="Brummell D."/>
            <person name="Schwinn K."/>
            <person name="Catanach A."/>
            <person name="Fullerton C."/>
            <person name="Li D."/>
            <person name="Meiyalaghan S."/>
            <person name="Nieuwenhuizen N."/>
            <person name="Read N."/>
            <person name="Prakash R."/>
            <person name="Hunter D."/>
            <person name="Zhang H."/>
            <person name="Mckenzie M."/>
            <person name="Knabel M."/>
            <person name="Harris A."/>
            <person name="Allan A."/>
            <person name="Chen A."/>
            <person name="Janssen B."/>
            <person name="Plunkett B."/>
            <person name="Dwamena C."/>
            <person name="Voogd C."/>
            <person name="Leif D."/>
            <person name="Lafferty D."/>
            <person name="Souleyre E."/>
            <person name="Varkonyi-Gasic E."/>
            <person name="Gambi F."/>
            <person name="Hanley J."/>
            <person name="Yao J.-L."/>
            <person name="Cheung J."/>
            <person name="David K."/>
            <person name="Warren B."/>
            <person name="Marsh K."/>
            <person name="Snowden K."/>
            <person name="Lin-Wang K."/>
            <person name="Brian L."/>
            <person name="Martinez-Sanchez M."/>
            <person name="Wang M."/>
            <person name="Ileperuma N."/>
            <person name="Macnee N."/>
            <person name="Campin R."/>
            <person name="Mcatee P."/>
            <person name="Drummond R."/>
            <person name="Espley R."/>
            <person name="Ireland H."/>
            <person name="Wu R."/>
            <person name="Atkinson R."/>
            <person name="Karunairetnam S."/>
            <person name="Bulley S."/>
            <person name="Chunkath S."/>
            <person name="Hanley Z."/>
            <person name="Storey R."/>
            <person name="Thrimawithana A."/>
            <person name="Thomson S."/>
            <person name="David C."/>
            <person name="Testolin R."/>
        </authorList>
    </citation>
    <scope>NUCLEOTIDE SEQUENCE [LARGE SCALE GENOMIC DNA]</scope>
    <source>
        <strain evidence="5">cv. Red5</strain>
        <tissue evidence="4">Young leaf</tissue>
    </source>
</reference>
<dbReference type="Proteomes" id="UP000241394">
    <property type="component" value="Chromosome LG7"/>
</dbReference>
<gene>
    <name evidence="4" type="ORF">CEY00_Acc07350</name>
</gene>
<feature type="domain" description="DUF547" evidence="2">
    <location>
        <begin position="361"/>
        <end position="495"/>
    </location>
</feature>